<accession>A0A1M6D2J1</accession>
<protein>
    <submittedName>
        <fullName evidence="2">Uncharacterized protein</fullName>
    </submittedName>
</protein>
<dbReference type="InParanoid" id="A0A1M6D2J1"/>
<sequence length="261" mass="28784">MTLNPSSRLSLIYSLALLSLSSCGDDEKVVPNVQVPDWYKEEGHEAVDEPEKELSSAEKTPLSISFNMLYSRHRAWPPEKQHSNLDAPEIHDWAVYTGSPVYNHTIRKDSGKLLKIPLKIGSFGDGMNYPCTAHAFNSKFYQSPLVPALYADVKNGLQPNEGYTVGIKVPQAAQAGFKLTTYFVAFRSDALIRIRKTDGTVLQEFACPWEESAYHALQATIKGAQPGSLLYVDVLLSQAKPETKGLPQIGIGLNGMKVESL</sequence>
<gene>
    <name evidence="2" type="ORF">SAMN02745181_0628</name>
</gene>
<reference evidence="2 3" key="1">
    <citation type="submission" date="2016-11" db="EMBL/GenBank/DDBJ databases">
        <authorList>
            <person name="Jaros S."/>
            <person name="Januszkiewicz K."/>
            <person name="Wedrychowicz H."/>
        </authorList>
    </citation>
    <scope>NUCLEOTIDE SEQUENCE [LARGE SCALE GENOMIC DNA]</scope>
    <source>
        <strain evidence="2 3">DSM 18772</strain>
    </source>
</reference>
<keyword evidence="1" id="KW-0732">Signal</keyword>
<dbReference type="AlphaFoldDB" id="A0A1M6D2J1"/>
<dbReference type="RefSeq" id="WP_143158024.1">
    <property type="nucleotide sequence ID" value="NZ_FQYR01000002.1"/>
</dbReference>
<evidence type="ECO:0000313" key="2">
    <source>
        <dbReference type="EMBL" id="SHI67409.1"/>
    </source>
</evidence>
<dbReference type="Proteomes" id="UP000184510">
    <property type="component" value="Unassembled WGS sequence"/>
</dbReference>
<feature type="signal peptide" evidence="1">
    <location>
        <begin position="1"/>
        <end position="24"/>
    </location>
</feature>
<evidence type="ECO:0000313" key="3">
    <source>
        <dbReference type="Proteomes" id="UP000184510"/>
    </source>
</evidence>
<keyword evidence="3" id="KW-1185">Reference proteome</keyword>
<evidence type="ECO:0000256" key="1">
    <source>
        <dbReference type="SAM" id="SignalP"/>
    </source>
</evidence>
<name>A0A1M6D2J1_9BACT</name>
<organism evidence="2 3">
    <name type="scientific">Rubritalea squalenifaciens DSM 18772</name>
    <dbReference type="NCBI Taxonomy" id="1123071"/>
    <lineage>
        <taxon>Bacteria</taxon>
        <taxon>Pseudomonadati</taxon>
        <taxon>Verrucomicrobiota</taxon>
        <taxon>Verrucomicrobiia</taxon>
        <taxon>Verrucomicrobiales</taxon>
        <taxon>Rubritaleaceae</taxon>
        <taxon>Rubritalea</taxon>
    </lineage>
</organism>
<dbReference type="EMBL" id="FQYR01000002">
    <property type="protein sequence ID" value="SHI67409.1"/>
    <property type="molecule type" value="Genomic_DNA"/>
</dbReference>
<feature type="chain" id="PRO_5012002618" evidence="1">
    <location>
        <begin position="25"/>
        <end position="261"/>
    </location>
</feature>
<dbReference type="STRING" id="1123071.SAMN02745181_0628"/>
<proteinExistence type="predicted"/>